<evidence type="ECO:0000256" key="2">
    <source>
        <dbReference type="SAM" id="Coils"/>
    </source>
</evidence>
<reference evidence="4" key="1">
    <citation type="submission" date="2018-11" db="EMBL/GenBank/DDBJ databases">
        <authorList>
            <person name="Alioto T."/>
            <person name="Alioto T."/>
        </authorList>
    </citation>
    <scope>NUCLEOTIDE SEQUENCE</scope>
</reference>
<dbReference type="PRINTS" id="PR01537">
    <property type="entry name" value="INTRLKN1R1F"/>
</dbReference>
<dbReference type="SUPFAM" id="SSF48452">
    <property type="entry name" value="TPR-like"/>
    <property type="match status" value="1"/>
</dbReference>
<gene>
    <name evidence="4" type="ORF">MGAL_10B054663</name>
</gene>
<name>A0A8B6FXM1_MYTGA</name>
<dbReference type="PROSITE" id="PS50005">
    <property type="entry name" value="TPR"/>
    <property type="match status" value="1"/>
</dbReference>
<sequence length="806" mass="94795">MEEQTYFGHFSLSLNASQVQSEATLSHTIAKVKSLLDDYVDGFSANAIRNLVGVFYFYNKAPEESLKYFQDVLKNDQENLNALANQVFVYKRLFRTKKADDTYRKLEVVLSSRNAVAVAVQKAECGFAYLFDCYMNNVRPRWDRCTSTFEEALHELESVKDIKKRIKLEIKFWTMQSYQKRYETDVRDQIKHQETFDKAVNIINQITEALGTDEFKDCRNTKTVINVAAVSQAYLGTFFFKKPDTKWNEKGLTEVDKTIIPPVVEETGRTEEFRDPRICFIKALKENPDNREVRIRYANYLRDIRNEREEATEENRKRLDEALEHVNHSLSLDDSEANWFGRITKASIYFSKYQLFKNKNDLESAIRDWEFADSFHHTSRIFSQLANAYRLMALRDGSDAELDLDKDEYITKACVYFWKSVQMLGTQKWPEIHRCYGRFLRDLEDKREAIECFKRAMEIDTANKPTKSFEHLFETFLQMYEEEVQDLPNCSSESVDENDHKVELRVDRLLFEIAYWFRFAVKKYKVLDLKEKDEHPEASKAQKPDPKFTRSYSVQTDIGIVPSTIDIKAKEAANLFEKHTRRFCDEYKTAMAHLCAYFESVTESYSDRISKMIQQSASFKSTEDVEWNKIMEYWTRRRSKLSQHSGIASCPACGNLTNKLSYSEPPEKARNEIYKYDFYVVYPENQREWVLYSLIQKLEGVYGFKGAINDRDAIPGDNIFKSISHLIENCHRVLVVLTREFYQDRWCMHSLDLAESHSYTNKRDNFIIPIILESTDVSADRFSTIICLDGVEYFDWDKLVRSINQR</sequence>
<evidence type="ECO:0000313" key="5">
    <source>
        <dbReference type="Proteomes" id="UP000596742"/>
    </source>
</evidence>
<dbReference type="Pfam" id="PF13676">
    <property type="entry name" value="TIR_2"/>
    <property type="match status" value="1"/>
</dbReference>
<evidence type="ECO:0000256" key="1">
    <source>
        <dbReference type="PROSITE-ProRule" id="PRU00339"/>
    </source>
</evidence>
<protein>
    <recommendedName>
        <fullName evidence="3">TIR domain-containing protein</fullName>
    </recommendedName>
</protein>
<feature type="coiled-coil region" evidence="2">
    <location>
        <begin position="290"/>
        <end position="321"/>
    </location>
</feature>
<feature type="repeat" description="TPR" evidence="1">
    <location>
        <begin position="430"/>
        <end position="463"/>
    </location>
</feature>
<dbReference type="PROSITE" id="PS50104">
    <property type="entry name" value="TIR"/>
    <property type="match status" value="1"/>
</dbReference>
<evidence type="ECO:0000313" key="4">
    <source>
        <dbReference type="EMBL" id="VDI55223.1"/>
    </source>
</evidence>
<accession>A0A8B6FXM1</accession>
<keyword evidence="2" id="KW-0175">Coiled coil</keyword>
<dbReference type="SMART" id="SM00028">
    <property type="entry name" value="TPR"/>
    <property type="match status" value="2"/>
</dbReference>
<keyword evidence="5" id="KW-1185">Reference proteome</keyword>
<dbReference type="SMART" id="SM00255">
    <property type="entry name" value="TIR"/>
    <property type="match status" value="1"/>
</dbReference>
<dbReference type="AlphaFoldDB" id="A0A8B6FXM1"/>
<dbReference type="InterPro" id="IPR011990">
    <property type="entry name" value="TPR-like_helical_dom_sf"/>
</dbReference>
<dbReference type="Gene3D" id="1.25.40.10">
    <property type="entry name" value="Tetratricopeptide repeat domain"/>
    <property type="match status" value="2"/>
</dbReference>
<dbReference type="PANTHER" id="PTHR16253">
    <property type="entry name" value="TETRATRICOPEPTIDE REPEAT PROTEIN 22"/>
    <property type="match status" value="1"/>
</dbReference>
<dbReference type="Gene3D" id="3.40.50.10140">
    <property type="entry name" value="Toll/interleukin-1 receptor homology (TIR) domain"/>
    <property type="match status" value="1"/>
</dbReference>
<dbReference type="InterPro" id="IPR035897">
    <property type="entry name" value="Toll_tir_struct_dom_sf"/>
</dbReference>
<comment type="caution">
    <text evidence="4">The sequence shown here is derived from an EMBL/GenBank/DDBJ whole genome shotgun (WGS) entry which is preliminary data.</text>
</comment>
<dbReference type="OrthoDB" id="9976543at2759"/>
<dbReference type="InterPro" id="IPR019734">
    <property type="entry name" value="TPR_rpt"/>
</dbReference>
<dbReference type="SUPFAM" id="SSF52200">
    <property type="entry name" value="Toll/Interleukin receptor TIR domain"/>
    <property type="match status" value="1"/>
</dbReference>
<feature type="domain" description="TIR" evidence="3">
    <location>
        <begin position="674"/>
        <end position="806"/>
    </location>
</feature>
<dbReference type="PANTHER" id="PTHR16253:SF0">
    <property type="entry name" value="TETRATRICOPEPTIDE REPEAT PROTEIN 22"/>
    <property type="match status" value="1"/>
</dbReference>
<keyword evidence="1" id="KW-0802">TPR repeat</keyword>
<organism evidence="4 5">
    <name type="scientific">Mytilus galloprovincialis</name>
    <name type="common">Mediterranean mussel</name>
    <dbReference type="NCBI Taxonomy" id="29158"/>
    <lineage>
        <taxon>Eukaryota</taxon>
        <taxon>Metazoa</taxon>
        <taxon>Spiralia</taxon>
        <taxon>Lophotrochozoa</taxon>
        <taxon>Mollusca</taxon>
        <taxon>Bivalvia</taxon>
        <taxon>Autobranchia</taxon>
        <taxon>Pteriomorphia</taxon>
        <taxon>Mytilida</taxon>
        <taxon>Mytiloidea</taxon>
        <taxon>Mytilidae</taxon>
        <taxon>Mytilinae</taxon>
        <taxon>Mytilus</taxon>
    </lineage>
</organism>
<dbReference type="Proteomes" id="UP000596742">
    <property type="component" value="Unassembled WGS sequence"/>
</dbReference>
<dbReference type="EMBL" id="UYJE01007472">
    <property type="protein sequence ID" value="VDI55223.1"/>
    <property type="molecule type" value="Genomic_DNA"/>
</dbReference>
<dbReference type="InterPro" id="IPR000157">
    <property type="entry name" value="TIR_dom"/>
</dbReference>
<proteinExistence type="predicted"/>
<evidence type="ECO:0000259" key="3">
    <source>
        <dbReference type="PROSITE" id="PS50104"/>
    </source>
</evidence>
<dbReference type="InterPro" id="IPR042342">
    <property type="entry name" value="TTC22"/>
</dbReference>
<dbReference type="GO" id="GO:0007165">
    <property type="term" value="P:signal transduction"/>
    <property type="evidence" value="ECO:0007669"/>
    <property type="project" value="InterPro"/>
</dbReference>